<comment type="caution">
    <text evidence="1">The sequence shown here is derived from an EMBL/GenBank/DDBJ whole genome shotgun (WGS) entry which is preliminary data.</text>
</comment>
<dbReference type="GO" id="GO:0020037">
    <property type="term" value="F:heme binding"/>
    <property type="evidence" value="ECO:0007669"/>
    <property type="project" value="InterPro"/>
</dbReference>
<reference evidence="1" key="1">
    <citation type="submission" date="2019-06" db="EMBL/GenBank/DDBJ databases">
        <title>Genomics analysis of Aphanomyces spp. identifies a new class of oomycete effector associated with host adaptation.</title>
        <authorList>
            <person name="Gaulin E."/>
        </authorList>
    </citation>
    <scope>NUCLEOTIDE SEQUENCE</scope>
    <source>
        <strain evidence="1">CBS 578.67</strain>
    </source>
</reference>
<evidence type="ECO:0000313" key="1">
    <source>
        <dbReference type="EMBL" id="KAF0684540.1"/>
    </source>
</evidence>
<proteinExistence type="predicted"/>
<dbReference type="InterPro" id="IPR012292">
    <property type="entry name" value="Globin/Proto"/>
</dbReference>
<evidence type="ECO:0008006" key="2">
    <source>
        <dbReference type="Google" id="ProtNLM"/>
    </source>
</evidence>
<dbReference type="GO" id="GO:0019825">
    <property type="term" value="F:oxygen binding"/>
    <property type="evidence" value="ECO:0007669"/>
    <property type="project" value="InterPro"/>
</dbReference>
<protein>
    <recommendedName>
        <fullName evidence="2">Globin family profile domain-containing protein</fullName>
    </recommendedName>
</protein>
<gene>
    <name evidence="1" type="ORF">As57867_023387</name>
</gene>
<dbReference type="AlphaFoldDB" id="A0A6A4XNR2"/>
<dbReference type="OrthoDB" id="69505at2759"/>
<feature type="non-terminal residue" evidence="1">
    <location>
        <position position="335"/>
    </location>
</feature>
<name>A0A6A4XNR2_9STRA</name>
<dbReference type="EMBL" id="VJMH01007273">
    <property type="protein sequence ID" value="KAF0684540.1"/>
    <property type="molecule type" value="Genomic_DNA"/>
</dbReference>
<dbReference type="CDD" id="cd01040">
    <property type="entry name" value="Mb-like"/>
    <property type="match status" value="1"/>
</dbReference>
<dbReference type="Gene3D" id="1.10.490.10">
    <property type="entry name" value="Globins"/>
    <property type="match status" value="1"/>
</dbReference>
<dbReference type="InterPro" id="IPR009050">
    <property type="entry name" value="Globin-like_sf"/>
</dbReference>
<dbReference type="InterPro" id="IPR044399">
    <property type="entry name" value="Mb-like_M"/>
</dbReference>
<dbReference type="SUPFAM" id="SSF46458">
    <property type="entry name" value="Globin-like"/>
    <property type="match status" value="1"/>
</dbReference>
<accession>A0A6A4XNR2</accession>
<sequence>MDMKEVEADLISLTRAETDPGVYVCDASLEDWKRYVKSDQQALLSRAMAWNHGKIYIVELPGGIHDTFSGLLEFAVLSATGTGDEHLISHKSVFVDNLAHIEPDSSFGPAPGFGATLPHGLTWMEYHTLKVEVGVAKGWPQLDAKAVQWSQFPGVEYILLIRLSPALVDTKLPAMVATPIMNPTNVVLDSRRLLGLPALAPIPAHFTTPNLTLDFWSHLGMHECVLLAFVCSSFEFDDERSVGQITLSYVHHCPGQALINIVQSIVNGPVTTDAIGEVVELAYRHNKYGVKMQYYNILGRVLLSLCECTGTDLWSDALDLAWRTVYAYMMTAMSP</sequence>
<organism evidence="1">
    <name type="scientific">Aphanomyces stellatus</name>
    <dbReference type="NCBI Taxonomy" id="120398"/>
    <lineage>
        <taxon>Eukaryota</taxon>
        <taxon>Sar</taxon>
        <taxon>Stramenopiles</taxon>
        <taxon>Oomycota</taxon>
        <taxon>Saprolegniomycetes</taxon>
        <taxon>Saprolegniales</taxon>
        <taxon>Verrucalvaceae</taxon>
        <taxon>Aphanomyces</taxon>
    </lineage>
</organism>